<dbReference type="OrthoDB" id="6340082at2759"/>
<protein>
    <submittedName>
        <fullName evidence="3">AAEL000533-PA</fullName>
    </submittedName>
</protein>
<dbReference type="GeneID" id="5563675"/>
<dbReference type="InterPro" id="IPR050111">
    <property type="entry name" value="C-type_lectin/snaclec_domain"/>
</dbReference>
<sequence length="154" mass="17668">MALSLYLIAVICSLVGFTASQQTCDNDNRFCFPNVVANWIGAAEYCSRNGWRLAVLDSEQKQQQVEELAQRVDAFKTAKVELWIGASDLAREGKFMWHPTGLDVSYSKWIAGMPDNKDGYEHCVHLWYEPSRLINWHWNDVVCASMRRFVCEQA</sequence>
<dbReference type="CDD" id="cd00037">
    <property type="entry name" value="CLECT"/>
    <property type="match status" value="1"/>
</dbReference>
<dbReference type="InterPro" id="IPR016186">
    <property type="entry name" value="C-type_lectin-like/link_sf"/>
</dbReference>
<dbReference type="Proteomes" id="UP000682892">
    <property type="component" value="Unassembled WGS sequence"/>
</dbReference>
<gene>
    <name evidence="3" type="primary">CTL16</name>
    <name evidence="3" type="ORF">AaeL_AAEL000533</name>
</gene>
<evidence type="ECO:0000256" key="1">
    <source>
        <dbReference type="SAM" id="SignalP"/>
    </source>
</evidence>
<dbReference type="KEGG" id="aag:5563675"/>
<dbReference type="Pfam" id="PF00059">
    <property type="entry name" value="Lectin_C"/>
    <property type="match status" value="1"/>
</dbReference>
<reference evidence="3" key="1">
    <citation type="submission" date="2005-10" db="EMBL/GenBank/DDBJ databases">
        <authorList>
            <person name="Loftus B.J."/>
            <person name="Nene V.M."/>
            <person name="Hannick L.I."/>
            <person name="Bidwell S."/>
            <person name="Haas B."/>
            <person name="Amedeo P."/>
            <person name="Orvis J."/>
            <person name="Wortman J.R."/>
            <person name="White O.R."/>
            <person name="Salzberg S."/>
            <person name="Shumway M."/>
            <person name="Koo H."/>
            <person name="Zhao Y."/>
            <person name="Holmes M."/>
            <person name="Miller J."/>
            <person name="Schatz M."/>
            <person name="Pop M."/>
            <person name="Pai G."/>
            <person name="Utterback T."/>
            <person name="Rogers Y.-H."/>
            <person name="Kravitz S."/>
            <person name="Fraser C.M."/>
        </authorList>
    </citation>
    <scope>NUCLEOTIDE SEQUENCE</scope>
    <source>
        <strain evidence="3">Liverpool</strain>
    </source>
</reference>
<dbReference type="PANTHER" id="PTHR22803">
    <property type="entry name" value="MANNOSE, PHOSPHOLIPASE, LECTIN RECEPTOR RELATED"/>
    <property type="match status" value="1"/>
</dbReference>
<dbReference type="SUPFAM" id="SSF56436">
    <property type="entry name" value="C-type lectin-like"/>
    <property type="match status" value="1"/>
</dbReference>
<dbReference type="AlphaFoldDB" id="A0A1S4EW47"/>
<proteinExistence type="predicted"/>
<reference evidence="3" key="3">
    <citation type="submission" date="2012-09" db="EMBL/GenBank/DDBJ databases">
        <authorList>
            <consortium name="VectorBase"/>
        </authorList>
    </citation>
    <scope>NUCLEOTIDE SEQUENCE</scope>
    <source>
        <strain evidence="3">Liverpool</strain>
    </source>
</reference>
<evidence type="ECO:0000313" key="4">
    <source>
        <dbReference type="Proteomes" id="UP000682892"/>
    </source>
</evidence>
<evidence type="ECO:0000313" key="3">
    <source>
        <dbReference type="EMBL" id="EAT48422.1"/>
    </source>
</evidence>
<organism evidence="3 4">
    <name type="scientific">Aedes aegypti</name>
    <name type="common">Yellowfever mosquito</name>
    <name type="synonym">Culex aegypti</name>
    <dbReference type="NCBI Taxonomy" id="7159"/>
    <lineage>
        <taxon>Eukaryota</taxon>
        <taxon>Metazoa</taxon>
        <taxon>Ecdysozoa</taxon>
        <taxon>Arthropoda</taxon>
        <taxon>Hexapoda</taxon>
        <taxon>Insecta</taxon>
        <taxon>Pterygota</taxon>
        <taxon>Neoptera</taxon>
        <taxon>Endopterygota</taxon>
        <taxon>Diptera</taxon>
        <taxon>Nematocera</taxon>
        <taxon>Culicoidea</taxon>
        <taxon>Culicidae</taxon>
        <taxon>Culicinae</taxon>
        <taxon>Aedini</taxon>
        <taxon>Aedes</taxon>
        <taxon>Stegomyia</taxon>
    </lineage>
</organism>
<feature type="signal peptide" evidence="1">
    <location>
        <begin position="1"/>
        <end position="20"/>
    </location>
</feature>
<dbReference type="PROSITE" id="PS50041">
    <property type="entry name" value="C_TYPE_LECTIN_2"/>
    <property type="match status" value="1"/>
</dbReference>
<dbReference type="InterPro" id="IPR001304">
    <property type="entry name" value="C-type_lectin-like"/>
</dbReference>
<evidence type="ECO:0000259" key="2">
    <source>
        <dbReference type="PROSITE" id="PS50041"/>
    </source>
</evidence>
<feature type="chain" id="PRO_5036496813" evidence="1">
    <location>
        <begin position="21"/>
        <end position="154"/>
    </location>
</feature>
<dbReference type="SMART" id="SM00034">
    <property type="entry name" value="CLECT"/>
    <property type="match status" value="1"/>
</dbReference>
<dbReference type="OMA" id="NWANHEP"/>
<accession>A0A1S4EW47</accession>
<keyword evidence="1" id="KW-0732">Signal</keyword>
<dbReference type="EMBL" id="CH477195">
    <property type="protein sequence ID" value="EAT48422.1"/>
    <property type="molecule type" value="Genomic_DNA"/>
</dbReference>
<reference evidence="3" key="2">
    <citation type="journal article" date="2007" name="Science">
        <title>Genome sequence of Aedes aegypti, a major arbovirus vector.</title>
        <authorList>
            <person name="Nene V."/>
            <person name="Wortman J.R."/>
            <person name="Lawson D."/>
            <person name="Haas B."/>
            <person name="Kodira C."/>
            <person name="Tu Z.J."/>
            <person name="Loftus B."/>
            <person name="Xi Z."/>
            <person name="Megy K."/>
            <person name="Grabherr M."/>
            <person name="Ren Q."/>
            <person name="Zdobnov E.M."/>
            <person name="Lobo N.F."/>
            <person name="Campbell K.S."/>
            <person name="Brown S.E."/>
            <person name="Bonaldo M.F."/>
            <person name="Zhu J."/>
            <person name="Sinkins S.P."/>
            <person name="Hogenkamp D.G."/>
            <person name="Amedeo P."/>
            <person name="Arensburger P."/>
            <person name="Atkinson P.W."/>
            <person name="Bidwell S."/>
            <person name="Biedler J."/>
            <person name="Birney E."/>
            <person name="Bruggner R.V."/>
            <person name="Costas J."/>
            <person name="Coy M.R."/>
            <person name="Crabtree J."/>
            <person name="Crawford M."/>
            <person name="Debruyn B."/>
            <person name="Decaprio D."/>
            <person name="Eiglmeier K."/>
            <person name="Eisenstadt E."/>
            <person name="El-Dorry H."/>
            <person name="Gelbart W.M."/>
            <person name="Gomes S.L."/>
            <person name="Hammond M."/>
            <person name="Hannick L.I."/>
            <person name="Hogan J.R."/>
            <person name="Holmes M.H."/>
            <person name="Jaffe D."/>
            <person name="Johnston J.S."/>
            <person name="Kennedy R.C."/>
            <person name="Koo H."/>
            <person name="Kravitz S."/>
            <person name="Kriventseva E.V."/>
            <person name="Kulp D."/>
            <person name="Labutti K."/>
            <person name="Lee E."/>
            <person name="Li S."/>
            <person name="Lovin D.D."/>
            <person name="Mao C."/>
            <person name="Mauceli E."/>
            <person name="Menck C.F."/>
            <person name="Miller J.R."/>
            <person name="Montgomery P."/>
            <person name="Mori A."/>
            <person name="Nascimento A.L."/>
            <person name="Naveira H.F."/>
            <person name="Nusbaum C."/>
            <person name="O'leary S."/>
            <person name="Orvis J."/>
            <person name="Pertea M."/>
            <person name="Quesneville H."/>
            <person name="Reidenbach K.R."/>
            <person name="Rogers Y.H."/>
            <person name="Roth C.W."/>
            <person name="Schneider J.R."/>
            <person name="Schatz M."/>
            <person name="Shumway M."/>
            <person name="Stanke M."/>
            <person name="Stinson E.O."/>
            <person name="Tubio J.M."/>
            <person name="Vanzee J.P."/>
            <person name="Verjovski-Almeida S."/>
            <person name="Werner D."/>
            <person name="White O."/>
            <person name="Wyder S."/>
            <person name="Zeng Q."/>
            <person name="Zhao Q."/>
            <person name="Zhao Y."/>
            <person name="Hill C.A."/>
            <person name="Raikhel A.S."/>
            <person name="Soares M.B."/>
            <person name="Knudson D.L."/>
            <person name="Lee N.H."/>
            <person name="Galagan J."/>
            <person name="Salzberg S.L."/>
            <person name="Paulsen I.T."/>
            <person name="Dimopoulos G."/>
            <person name="Collins F.H."/>
            <person name="Birren B."/>
            <person name="Fraser-Liggett C.M."/>
            <person name="Severson D.W."/>
        </authorList>
    </citation>
    <scope>NUCLEOTIDE SEQUENCE [LARGE SCALE GENOMIC DNA]</scope>
    <source>
        <strain evidence="3">Liverpool</strain>
    </source>
</reference>
<dbReference type="HOGENOM" id="CLU_049894_10_0_1"/>
<dbReference type="InterPro" id="IPR016187">
    <property type="entry name" value="CTDL_fold"/>
</dbReference>
<dbReference type="SMR" id="A0A1S4EW47"/>
<feature type="domain" description="C-type lectin" evidence="2">
    <location>
        <begin position="27"/>
        <end position="152"/>
    </location>
</feature>
<dbReference type="Gene3D" id="3.10.100.10">
    <property type="entry name" value="Mannose-Binding Protein A, subunit A"/>
    <property type="match status" value="1"/>
</dbReference>
<name>A0A1S4EW47_AEDAE</name>